<gene>
    <name evidence="1" type="ORF">J2S10_002833</name>
</gene>
<evidence type="ECO:0000313" key="1">
    <source>
        <dbReference type="EMBL" id="MDQ0199651.1"/>
    </source>
</evidence>
<proteinExistence type="predicted"/>
<dbReference type="EMBL" id="JAUSTW010000004">
    <property type="protein sequence ID" value="MDQ0199651.1"/>
    <property type="molecule type" value="Genomic_DNA"/>
</dbReference>
<accession>A0ABT9XWE9</accession>
<evidence type="ECO:0000313" key="2">
    <source>
        <dbReference type="Proteomes" id="UP001224122"/>
    </source>
</evidence>
<organism evidence="1 2">
    <name type="scientific">Neobacillus ginsengisoli</name>
    <dbReference type="NCBI Taxonomy" id="904295"/>
    <lineage>
        <taxon>Bacteria</taxon>
        <taxon>Bacillati</taxon>
        <taxon>Bacillota</taxon>
        <taxon>Bacilli</taxon>
        <taxon>Bacillales</taxon>
        <taxon>Bacillaceae</taxon>
        <taxon>Neobacillus</taxon>
    </lineage>
</organism>
<dbReference type="Proteomes" id="UP001224122">
    <property type="component" value="Unassembled WGS sequence"/>
</dbReference>
<protein>
    <submittedName>
        <fullName evidence="1">Uncharacterized protein</fullName>
    </submittedName>
</protein>
<comment type="caution">
    <text evidence="1">The sequence shown here is derived from an EMBL/GenBank/DDBJ whole genome shotgun (WGS) entry which is preliminary data.</text>
</comment>
<sequence>MKFLTGGDEAISFLVRDPFNLLVKFNGGSGETPEPTVKVWMGEGNNRIRDR</sequence>
<name>A0ABT9XWE9_9BACI</name>
<reference evidence="1 2" key="1">
    <citation type="submission" date="2023-07" db="EMBL/GenBank/DDBJ databases">
        <title>Genomic Encyclopedia of Type Strains, Phase IV (KMG-IV): sequencing the most valuable type-strain genomes for metagenomic binning, comparative biology and taxonomic classification.</title>
        <authorList>
            <person name="Goeker M."/>
        </authorList>
    </citation>
    <scope>NUCLEOTIDE SEQUENCE [LARGE SCALE GENOMIC DNA]</scope>
    <source>
        <strain evidence="1 2">DSM 27594</strain>
    </source>
</reference>
<keyword evidence="2" id="KW-1185">Reference proteome</keyword>